<evidence type="ECO:0000313" key="2">
    <source>
        <dbReference type="Proteomes" id="UP000198607"/>
    </source>
</evidence>
<dbReference type="EMBL" id="FNCY01000003">
    <property type="protein sequence ID" value="SDH07295.1"/>
    <property type="molecule type" value="Genomic_DNA"/>
</dbReference>
<organism evidence="1 2">
    <name type="scientific">Propionivibrio dicarboxylicus</name>
    <dbReference type="NCBI Taxonomy" id="83767"/>
    <lineage>
        <taxon>Bacteria</taxon>
        <taxon>Pseudomonadati</taxon>
        <taxon>Pseudomonadota</taxon>
        <taxon>Betaproteobacteria</taxon>
        <taxon>Rhodocyclales</taxon>
        <taxon>Rhodocyclaceae</taxon>
        <taxon>Propionivibrio</taxon>
    </lineage>
</organism>
<name>A0A1G7ZF96_9RHOO</name>
<gene>
    <name evidence="1" type="ORF">SAMN05660652_01156</name>
</gene>
<dbReference type="RefSeq" id="WP_176785765.1">
    <property type="nucleotide sequence ID" value="NZ_FNCY01000003.1"/>
</dbReference>
<accession>A0A1G7ZF96</accession>
<evidence type="ECO:0000313" key="1">
    <source>
        <dbReference type="EMBL" id="SDH07295.1"/>
    </source>
</evidence>
<dbReference type="STRING" id="83767.SAMN05660652_01156"/>
<dbReference type="AlphaFoldDB" id="A0A1G7ZF96"/>
<keyword evidence="2" id="KW-1185">Reference proteome</keyword>
<protein>
    <submittedName>
        <fullName evidence="1">Uncharacterized protein</fullName>
    </submittedName>
</protein>
<dbReference type="Proteomes" id="UP000198607">
    <property type="component" value="Unassembled WGS sequence"/>
</dbReference>
<proteinExistence type="predicted"/>
<sequence>MNAIQAWFERIAGITQEERERLAFARELYGRPSFDPAAFEKPACWRRRTGALRWRRMA</sequence>
<reference evidence="1 2" key="1">
    <citation type="submission" date="2016-10" db="EMBL/GenBank/DDBJ databases">
        <authorList>
            <person name="de Groot N.N."/>
        </authorList>
    </citation>
    <scope>NUCLEOTIDE SEQUENCE [LARGE SCALE GENOMIC DNA]</scope>
    <source>
        <strain evidence="1 2">DSM 5885</strain>
    </source>
</reference>